<gene>
    <name evidence="2" type="ORF">H3Z74_04610</name>
</gene>
<dbReference type="Proteomes" id="UP000516148">
    <property type="component" value="Chromosome"/>
</dbReference>
<dbReference type="PROSITE" id="PS51257">
    <property type="entry name" value="PROKAR_LIPOPROTEIN"/>
    <property type="match status" value="1"/>
</dbReference>
<organism evidence="2 3">
    <name type="scientific">Sphingomonas alpina</name>
    <dbReference type="NCBI Taxonomy" id="653931"/>
    <lineage>
        <taxon>Bacteria</taxon>
        <taxon>Pseudomonadati</taxon>
        <taxon>Pseudomonadota</taxon>
        <taxon>Alphaproteobacteria</taxon>
        <taxon>Sphingomonadales</taxon>
        <taxon>Sphingomonadaceae</taxon>
        <taxon>Sphingomonas</taxon>
    </lineage>
</organism>
<evidence type="ECO:0000313" key="3">
    <source>
        <dbReference type="Proteomes" id="UP000516148"/>
    </source>
</evidence>
<protein>
    <recommendedName>
        <fullName evidence="4">Lysozyme inhibitor</fullName>
    </recommendedName>
</protein>
<evidence type="ECO:0008006" key="4">
    <source>
        <dbReference type="Google" id="ProtNLM"/>
    </source>
</evidence>
<dbReference type="AlphaFoldDB" id="A0A7H0LLF1"/>
<feature type="chain" id="PRO_5028910354" description="Lysozyme inhibitor" evidence="1">
    <location>
        <begin position="23"/>
        <end position="126"/>
    </location>
</feature>
<keyword evidence="3" id="KW-1185">Reference proteome</keyword>
<proteinExistence type="predicted"/>
<dbReference type="KEGG" id="spap:H3Z74_04610"/>
<name>A0A7H0LLF1_9SPHN</name>
<feature type="signal peptide" evidence="1">
    <location>
        <begin position="1"/>
        <end position="22"/>
    </location>
</feature>
<keyword evidence="1" id="KW-0732">Signal</keyword>
<accession>A0A7H0LLF1</accession>
<evidence type="ECO:0000256" key="1">
    <source>
        <dbReference type="SAM" id="SignalP"/>
    </source>
</evidence>
<dbReference type="EMBL" id="CP061038">
    <property type="protein sequence ID" value="QNQ10504.1"/>
    <property type="molecule type" value="Genomic_DNA"/>
</dbReference>
<dbReference type="RefSeq" id="WP_187762798.1">
    <property type="nucleotide sequence ID" value="NZ_CP061038.1"/>
</dbReference>
<reference evidence="2 3" key="1">
    <citation type="submission" date="2020-09" db="EMBL/GenBank/DDBJ databases">
        <title>Sphingomonas sp., a new species isolated from pork steak.</title>
        <authorList>
            <person name="Heidler von Heilborn D."/>
        </authorList>
    </citation>
    <scope>NUCLEOTIDE SEQUENCE [LARGE SCALE GENOMIC DNA]</scope>
    <source>
        <strain evidence="3">S8-3T</strain>
    </source>
</reference>
<sequence length="126" mass="13198">MNRTLPLVAVALLALSACNNNKSPEVLTSVAPDPQAEAIANRAPVELPPAMKAEVTFRCKDNSLAYVTFFQGDKQAQLKTEKAGPTTVLKAAEAGKPLVAEGYSLTGNTKNITLTQPGKGTLTCKG</sequence>
<evidence type="ECO:0000313" key="2">
    <source>
        <dbReference type="EMBL" id="QNQ10504.1"/>
    </source>
</evidence>